<gene>
    <name evidence="13" type="ORF">H920_07043</name>
</gene>
<dbReference type="SMART" id="SM00389">
    <property type="entry name" value="HOX"/>
    <property type="match status" value="1"/>
</dbReference>
<evidence type="ECO:0000259" key="12">
    <source>
        <dbReference type="PROSITE" id="PS50071"/>
    </source>
</evidence>
<proteinExistence type="inferred from homology"/>
<keyword evidence="4 9" id="KW-0238">DNA-binding</keyword>
<dbReference type="PRINTS" id="PR00024">
    <property type="entry name" value="HOMEOBOX"/>
</dbReference>
<evidence type="ECO:0000256" key="4">
    <source>
        <dbReference type="ARBA" id="ARBA00023125"/>
    </source>
</evidence>
<dbReference type="InterPro" id="IPR009057">
    <property type="entry name" value="Homeodomain-like_sf"/>
</dbReference>
<dbReference type="InterPro" id="IPR020479">
    <property type="entry name" value="HD_metazoa"/>
</dbReference>
<evidence type="ECO:0000256" key="6">
    <source>
        <dbReference type="ARBA" id="ARBA00023163"/>
    </source>
</evidence>
<dbReference type="EMBL" id="KN122264">
    <property type="protein sequence ID" value="KFO31529.1"/>
    <property type="molecule type" value="Genomic_DNA"/>
</dbReference>
<dbReference type="Proteomes" id="UP000028990">
    <property type="component" value="Unassembled WGS sequence"/>
</dbReference>
<keyword evidence="3" id="KW-0805">Transcription regulation</keyword>
<evidence type="ECO:0000256" key="1">
    <source>
        <dbReference type="ARBA" id="ARBA00004123"/>
    </source>
</evidence>
<dbReference type="eggNOG" id="KOG0489">
    <property type="taxonomic scope" value="Eukaryota"/>
</dbReference>
<dbReference type="GO" id="GO:0000978">
    <property type="term" value="F:RNA polymerase II cis-regulatory region sequence-specific DNA binding"/>
    <property type="evidence" value="ECO:0007669"/>
    <property type="project" value="TreeGrafter"/>
</dbReference>
<dbReference type="PROSITE" id="PS50071">
    <property type="entry name" value="HOMEOBOX_2"/>
    <property type="match status" value="1"/>
</dbReference>
<sequence>MDNARMSSFLEYPILSSGDSGTCSARAYPSDHGITTFQSCAVSANSCSSDDRFLVGRGVQINSPHHHHHHHHPQPATYQTSGNLGVSYSHSSCGPSYSAQNFGAPYSPYGLNQEADGYAGGSVGSPQYIHHSYGQEHQSLALTTYNNSLSPLHASHQEACRSPASETSPAQTFDWMKVKRNPPKTGKVGEYGYVGQPNAVRTNFTTKQLTELEKEFHFNKYLTRARRVEIAASLQLNETQVKIWFQNRRMKQKKREKEGLLPISPATPPGSDEKAEESSEKSSSSPCAPSPGSSTSDTLTTSH</sequence>
<keyword evidence="14" id="KW-1185">Reference proteome</keyword>
<dbReference type="GO" id="GO:0005634">
    <property type="term" value="C:nucleus"/>
    <property type="evidence" value="ECO:0007669"/>
    <property type="project" value="UniProtKB-SubCell"/>
</dbReference>
<reference evidence="13 14" key="1">
    <citation type="submission" date="2013-11" db="EMBL/GenBank/DDBJ databases">
        <title>The Damaraland mole rat (Fukomys damarensis) genome and evolution of African mole rats.</title>
        <authorList>
            <person name="Gladyshev V.N."/>
            <person name="Fang X."/>
        </authorList>
    </citation>
    <scope>NUCLEOTIDE SEQUENCE [LARGE SCALE GENOMIC DNA]</scope>
    <source>
        <tissue evidence="13">Liver</tissue>
    </source>
</reference>
<evidence type="ECO:0000256" key="8">
    <source>
        <dbReference type="ARBA" id="ARBA00029448"/>
    </source>
</evidence>
<name>A0A091DHB9_FUKDA</name>
<feature type="region of interest" description="Disordered" evidence="11">
    <location>
        <begin position="250"/>
        <end position="303"/>
    </location>
</feature>
<dbReference type="CDD" id="cd00086">
    <property type="entry name" value="homeodomain"/>
    <property type="match status" value="1"/>
</dbReference>
<evidence type="ECO:0000256" key="5">
    <source>
        <dbReference type="ARBA" id="ARBA00023155"/>
    </source>
</evidence>
<dbReference type="AlphaFoldDB" id="A0A091DHB9"/>
<accession>A0A091DHB9</accession>
<comment type="similarity">
    <text evidence="8">Belongs to the Antp homeobox family. Labial subfamily.</text>
</comment>
<feature type="compositionally biased region" description="Low complexity" evidence="11">
    <location>
        <begin position="281"/>
        <end position="296"/>
    </location>
</feature>
<evidence type="ECO:0000256" key="7">
    <source>
        <dbReference type="ARBA" id="ARBA00023242"/>
    </source>
</evidence>
<protein>
    <submittedName>
        <fullName evidence="13">Homeobox protein Hox-A1</fullName>
    </submittedName>
</protein>
<dbReference type="InterPro" id="IPR046327">
    <property type="entry name" value="HXA1/B1/D1"/>
</dbReference>
<feature type="region of interest" description="Disordered" evidence="11">
    <location>
        <begin position="62"/>
        <end position="81"/>
    </location>
</feature>
<evidence type="ECO:0000256" key="2">
    <source>
        <dbReference type="ARBA" id="ARBA00022473"/>
    </source>
</evidence>
<dbReference type="InterPro" id="IPR001356">
    <property type="entry name" value="HD"/>
</dbReference>
<feature type="compositionally biased region" description="Basic and acidic residues" evidence="11">
    <location>
        <begin position="271"/>
        <end position="280"/>
    </location>
</feature>
<evidence type="ECO:0000313" key="14">
    <source>
        <dbReference type="Proteomes" id="UP000028990"/>
    </source>
</evidence>
<keyword evidence="6" id="KW-0804">Transcription</keyword>
<feature type="domain" description="Homeobox" evidence="12">
    <location>
        <begin position="195"/>
        <end position="255"/>
    </location>
</feature>
<organism evidence="13 14">
    <name type="scientific">Fukomys damarensis</name>
    <name type="common">Damaraland mole rat</name>
    <name type="synonym">Cryptomys damarensis</name>
    <dbReference type="NCBI Taxonomy" id="885580"/>
    <lineage>
        <taxon>Eukaryota</taxon>
        <taxon>Metazoa</taxon>
        <taxon>Chordata</taxon>
        <taxon>Craniata</taxon>
        <taxon>Vertebrata</taxon>
        <taxon>Euteleostomi</taxon>
        <taxon>Mammalia</taxon>
        <taxon>Eutheria</taxon>
        <taxon>Euarchontoglires</taxon>
        <taxon>Glires</taxon>
        <taxon>Rodentia</taxon>
        <taxon>Hystricomorpha</taxon>
        <taxon>Bathyergidae</taxon>
        <taxon>Fukomys</taxon>
    </lineage>
</organism>
<keyword evidence="5 9" id="KW-0371">Homeobox</keyword>
<dbReference type="PROSITE" id="PS00027">
    <property type="entry name" value="HOMEOBOX_1"/>
    <property type="match status" value="1"/>
</dbReference>
<keyword evidence="7 9" id="KW-0539">Nucleus</keyword>
<evidence type="ECO:0000256" key="10">
    <source>
        <dbReference type="RuleBase" id="RU000682"/>
    </source>
</evidence>
<dbReference type="PANTHER" id="PTHR45946">
    <property type="entry name" value="HOMEOBOX PROTEIN ROUGH-RELATED"/>
    <property type="match status" value="1"/>
</dbReference>
<feature type="DNA-binding region" description="Homeobox" evidence="9">
    <location>
        <begin position="197"/>
        <end position="256"/>
    </location>
</feature>
<comment type="subcellular location">
    <subcellularLocation>
        <location evidence="1 9 10">Nucleus</location>
    </subcellularLocation>
</comment>
<dbReference type="GO" id="GO:0000981">
    <property type="term" value="F:DNA-binding transcription factor activity, RNA polymerase II-specific"/>
    <property type="evidence" value="ECO:0007669"/>
    <property type="project" value="InterPro"/>
</dbReference>
<dbReference type="Pfam" id="PF00046">
    <property type="entry name" value="Homeodomain"/>
    <property type="match status" value="1"/>
</dbReference>
<keyword evidence="2" id="KW-0217">Developmental protein</keyword>
<feature type="compositionally biased region" description="Basic residues" evidence="11">
    <location>
        <begin position="64"/>
        <end position="73"/>
    </location>
</feature>
<dbReference type="Gene3D" id="1.10.10.60">
    <property type="entry name" value="Homeodomain-like"/>
    <property type="match status" value="1"/>
</dbReference>
<evidence type="ECO:0000256" key="9">
    <source>
        <dbReference type="PROSITE-ProRule" id="PRU00108"/>
    </source>
</evidence>
<evidence type="ECO:0000313" key="13">
    <source>
        <dbReference type="EMBL" id="KFO31529.1"/>
    </source>
</evidence>
<dbReference type="STRING" id="885580.ENSFDAP00000000652"/>
<evidence type="ECO:0000256" key="11">
    <source>
        <dbReference type="SAM" id="MobiDB-lite"/>
    </source>
</evidence>
<dbReference type="PANTHER" id="PTHR45946:SF3">
    <property type="entry name" value="HOMEOBOX PROTEIN HOX-A1"/>
    <property type="match status" value="1"/>
</dbReference>
<evidence type="ECO:0000256" key="3">
    <source>
        <dbReference type="ARBA" id="ARBA00023015"/>
    </source>
</evidence>
<dbReference type="FunFam" id="1.10.10.60:FF:000113">
    <property type="entry name" value="homeobox protein Hox-B1"/>
    <property type="match status" value="1"/>
</dbReference>
<dbReference type="SUPFAM" id="SSF46689">
    <property type="entry name" value="Homeodomain-like"/>
    <property type="match status" value="1"/>
</dbReference>
<dbReference type="InterPro" id="IPR017970">
    <property type="entry name" value="Homeobox_CS"/>
</dbReference>